<dbReference type="Pfam" id="PF14345">
    <property type="entry name" value="GDYXXLXY"/>
    <property type="match status" value="1"/>
</dbReference>
<gene>
    <name evidence="1" type="ORF">ACIGG6_05665</name>
</gene>
<dbReference type="Proteomes" id="UP001614338">
    <property type="component" value="Unassembled WGS sequence"/>
</dbReference>
<organism evidence="1 2">
    <name type="scientific">Vreelandella lionensis</name>
    <dbReference type="NCBI Taxonomy" id="1144478"/>
    <lineage>
        <taxon>Bacteria</taxon>
        <taxon>Pseudomonadati</taxon>
        <taxon>Pseudomonadota</taxon>
        <taxon>Gammaproteobacteria</taxon>
        <taxon>Oceanospirillales</taxon>
        <taxon>Halomonadaceae</taxon>
        <taxon>Vreelandella</taxon>
    </lineage>
</organism>
<reference evidence="1 2" key="1">
    <citation type="submission" date="2024-10" db="EMBL/GenBank/DDBJ databases">
        <title>The Natural Products Discovery Center: Release of the First 8490 Sequenced Strains for Exploring Actinobacteria Biosynthetic Diversity.</title>
        <authorList>
            <person name="Kalkreuter E."/>
            <person name="Kautsar S.A."/>
            <person name="Yang D."/>
            <person name="Bader C.D."/>
            <person name="Teijaro C.N."/>
            <person name="Fluegel L."/>
            <person name="Davis C.M."/>
            <person name="Simpson J.R."/>
            <person name="Lauterbach L."/>
            <person name="Steele A.D."/>
            <person name="Gui C."/>
            <person name="Meng S."/>
            <person name="Li G."/>
            <person name="Viehrig K."/>
            <person name="Ye F."/>
            <person name="Su P."/>
            <person name="Kiefer A.F."/>
            <person name="Nichols A."/>
            <person name="Cepeda A.J."/>
            <person name="Yan W."/>
            <person name="Fan B."/>
            <person name="Jiang Y."/>
            <person name="Adhikari A."/>
            <person name="Zheng C.-J."/>
            <person name="Schuster L."/>
            <person name="Cowan T.M."/>
            <person name="Smanski M.J."/>
            <person name="Chevrette M.G."/>
            <person name="De Carvalho L.P.S."/>
            <person name="Shen B."/>
        </authorList>
    </citation>
    <scope>NUCLEOTIDE SEQUENCE [LARGE SCALE GENOMIC DNA]</scope>
    <source>
        <strain evidence="1 2">NPDC077409</strain>
    </source>
</reference>
<evidence type="ECO:0000313" key="2">
    <source>
        <dbReference type="Proteomes" id="UP001614338"/>
    </source>
</evidence>
<name>A0ABW8BQH9_9GAMM</name>
<protein>
    <submittedName>
        <fullName evidence="1">GDYXXLXY domain-containing protein</fullName>
    </submittedName>
</protein>
<dbReference type="RefSeq" id="WP_399843021.1">
    <property type="nucleotide sequence ID" value="NZ_JBITWC010000007.1"/>
</dbReference>
<dbReference type="InterPro" id="IPR025833">
    <property type="entry name" value="GDYXXLXY"/>
</dbReference>
<comment type="caution">
    <text evidence="1">The sequence shown here is derived from an EMBL/GenBank/DDBJ whole genome shotgun (WGS) entry which is preliminary data.</text>
</comment>
<evidence type="ECO:0000313" key="1">
    <source>
        <dbReference type="EMBL" id="MFI8749475.1"/>
    </source>
</evidence>
<accession>A0ABW8BQH9</accession>
<sequence length="175" mass="19991">MAASVRRFRWVVLLATLAVLVVVNSAIWQKERHIAQGEVVYLELAPVDPRSLMQGDYMALNFALANRLQSELYQRAENLSASMNGDVVVRVDSARVAHFQRIDDGTPLEADERRLQFRLRHGQVQVATNAFFFQEGHAERYEAAYYGEFRVNKEGELLLTALYDDAFNRLGNLEN</sequence>
<proteinExistence type="predicted"/>
<keyword evidence="2" id="KW-1185">Reference proteome</keyword>
<dbReference type="EMBL" id="JBITWC010000007">
    <property type="protein sequence ID" value="MFI8749475.1"/>
    <property type="molecule type" value="Genomic_DNA"/>
</dbReference>